<dbReference type="InterPro" id="IPR002641">
    <property type="entry name" value="PNPLA_dom"/>
</dbReference>
<dbReference type="Gene3D" id="3.40.1090.10">
    <property type="entry name" value="Cytosolic phospholipase A2 catalytic domain"/>
    <property type="match status" value="2"/>
</dbReference>
<feature type="short sequence motif" description="GXSXG" evidence="2">
    <location>
        <begin position="36"/>
        <end position="40"/>
    </location>
</feature>
<comment type="caution">
    <text evidence="4">The sequence shown here is derived from an EMBL/GenBank/DDBJ whole genome shotgun (WGS) entry which is preliminary data.</text>
</comment>
<dbReference type="PANTHER" id="PTHR46394:SF1">
    <property type="entry name" value="PNPLA DOMAIN-CONTAINING PROTEIN"/>
    <property type="match status" value="1"/>
</dbReference>
<feature type="active site" description="Nucleophile" evidence="2">
    <location>
        <position position="38"/>
    </location>
</feature>
<dbReference type="InterPro" id="IPR052580">
    <property type="entry name" value="Lipid_Hydrolase"/>
</dbReference>
<dbReference type="InterPro" id="IPR016035">
    <property type="entry name" value="Acyl_Trfase/lysoPLipase"/>
</dbReference>
<dbReference type="EMBL" id="JAECVW010000002">
    <property type="protein sequence ID" value="MBH8594455.1"/>
    <property type="molecule type" value="Genomic_DNA"/>
</dbReference>
<feature type="active site" description="Proton acceptor" evidence="2">
    <location>
        <position position="186"/>
    </location>
</feature>
<dbReference type="PROSITE" id="PS51635">
    <property type="entry name" value="PNPLA"/>
    <property type="match status" value="1"/>
</dbReference>
<feature type="short sequence motif" description="DGA/G" evidence="2">
    <location>
        <begin position="186"/>
        <end position="188"/>
    </location>
</feature>
<proteinExistence type="predicted"/>
<dbReference type="RefSeq" id="WP_181731705.1">
    <property type="nucleotide sequence ID" value="NZ_JACEIR010000003.1"/>
</dbReference>
<keyword evidence="1 2" id="KW-0443">Lipid metabolism</keyword>
<dbReference type="SUPFAM" id="SSF52151">
    <property type="entry name" value="FabD/lysophospholipase-like"/>
    <property type="match status" value="1"/>
</dbReference>
<evidence type="ECO:0000259" key="3">
    <source>
        <dbReference type="PROSITE" id="PS51635"/>
    </source>
</evidence>
<evidence type="ECO:0000256" key="2">
    <source>
        <dbReference type="PROSITE-ProRule" id="PRU01161"/>
    </source>
</evidence>
<evidence type="ECO:0000313" key="5">
    <source>
        <dbReference type="Proteomes" id="UP000633619"/>
    </source>
</evidence>
<keyword evidence="2" id="KW-0442">Lipid degradation</keyword>
<keyword evidence="5" id="KW-1185">Reference proteome</keyword>
<gene>
    <name evidence="4" type="ORF">I8U20_03825</name>
</gene>
<dbReference type="GO" id="GO:0016787">
    <property type="term" value="F:hydrolase activity"/>
    <property type="evidence" value="ECO:0007669"/>
    <property type="project" value="UniProtKB-UniRule"/>
</dbReference>
<evidence type="ECO:0000313" key="4">
    <source>
        <dbReference type="EMBL" id="MBH8594455.1"/>
    </source>
</evidence>
<protein>
    <submittedName>
        <fullName evidence="4">Patatin-like phospholipase family protein</fullName>
    </submittedName>
</protein>
<sequence>MWADAVFEGGGVKGIGLVGALSVAESNGYRWKKVAGSSAGSIIATLIASGYTAREMAEIMMDKDFSDFLTPKWPDYLPYVGSAIRLWFKKGLFSGNDLEKWIARLLEQKGVQTFQDLSRETELHIIASDITRGQLLVLPRDLEDYGYQAENFPVARVVRMSCSIPFFFDPVKLTYKPTGETCYIVDGGVLSNFPVWLFDKENPRWPTFGFRLFSERDHEFNKISGPFSMLLSLFFTMLEAHDNRYIEELEQVRSIQVPSLDVKLTDFSLSKEKKRELFLSGVKAAELFFNNWTFDEYLKARGKRNSLRQKRTDQAGS</sequence>
<dbReference type="Pfam" id="PF01734">
    <property type="entry name" value="Patatin"/>
    <property type="match status" value="1"/>
</dbReference>
<evidence type="ECO:0000256" key="1">
    <source>
        <dbReference type="ARBA" id="ARBA00023098"/>
    </source>
</evidence>
<feature type="domain" description="PNPLA" evidence="3">
    <location>
        <begin position="5"/>
        <end position="199"/>
    </location>
</feature>
<organism evidence="4 5">
    <name type="scientific">Thermoactinomyces intermedius</name>
    <dbReference type="NCBI Taxonomy" id="2024"/>
    <lineage>
        <taxon>Bacteria</taxon>
        <taxon>Bacillati</taxon>
        <taxon>Bacillota</taxon>
        <taxon>Bacilli</taxon>
        <taxon>Bacillales</taxon>
        <taxon>Thermoactinomycetaceae</taxon>
        <taxon>Thermoactinomyces</taxon>
    </lineage>
</organism>
<name>A0A8I1A7X6_THEIN</name>
<keyword evidence="2" id="KW-0378">Hydrolase</keyword>
<accession>A0A8I1A7X6</accession>
<dbReference type="GO" id="GO:0016042">
    <property type="term" value="P:lipid catabolic process"/>
    <property type="evidence" value="ECO:0007669"/>
    <property type="project" value="UniProtKB-UniRule"/>
</dbReference>
<feature type="short sequence motif" description="GXGXXG" evidence="2">
    <location>
        <begin position="9"/>
        <end position="14"/>
    </location>
</feature>
<dbReference type="AlphaFoldDB" id="A0A8I1A7X6"/>
<dbReference type="Proteomes" id="UP000633619">
    <property type="component" value="Unassembled WGS sequence"/>
</dbReference>
<dbReference type="CDD" id="cd07207">
    <property type="entry name" value="Pat_ExoU_VipD_like"/>
    <property type="match status" value="1"/>
</dbReference>
<dbReference type="PANTHER" id="PTHR46394">
    <property type="entry name" value="ANNEXIN"/>
    <property type="match status" value="1"/>
</dbReference>
<reference evidence="4 5" key="1">
    <citation type="submission" date="2020-12" db="EMBL/GenBank/DDBJ databases">
        <title>WGS of Thermoactinomyces spp.</title>
        <authorList>
            <person name="Cheng K."/>
        </authorList>
    </citation>
    <scope>NUCLEOTIDE SEQUENCE [LARGE SCALE GENOMIC DNA]</scope>
    <source>
        <strain evidence="5">CICC 10671\DSM 43846</strain>
    </source>
</reference>